<dbReference type="GO" id="GO:0005886">
    <property type="term" value="C:plasma membrane"/>
    <property type="evidence" value="ECO:0007669"/>
    <property type="project" value="UniProtKB-SubCell"/>
</dbReference>
<evidence type="ECO:0000256" key="1">
    <source>
        <dbReference type="ARBA" id="ARBA00004651"/>
    </source>
</evidence>
<evidence type="ECO:0000313" key="8">
    <source>
        <dbReference type="Proteomes" id="UP001164472"/>
    </source>
</evidence>
<dbReference type="Pfam" id="PF13440">
    <property type="entry name" value="Polysacc_synt_3"/>
    <property type="match status" value="1"/>
</dbReference>
<name>A0A9E8KQ38_9ALTE</name>
<dbReference type="EMBL" id="CP101527">
    <property type="protein sequence ID" value="UZW75983.1"/>
    <property type="molecule type" value="Genomic_DNA"/>
</dbReference>
<proteinExistence type="predicted"/>
<dbReference type="InterPro" id="IPR050833">
    <property type="entry name" value="Poly_Biosynth_Transport"/>
</dbReference>
<evidence type="ECO:0000256" key="4">
    <source>
        <dbReference type="ARBA" id="ARBA00022989"/>
    </source>
</evidence>
<feature type="transmembrane region" description="Helical" evidence="6">
    <location>
        <begin position="118"/>
        <end position="138"/>
    </location>
</feature>
<accession>A0A9E8KQ38</accession>
<feature type="transmembrane region" description="Helical" evidence="6">
    <location>
        <begin position="174"/>
        <end position="193"/>
    </location>
</feature>
<keyword evidence="8" id="KW-1185">Reference proteome</keyword>
<evidence type="ECO:0000313" key="7">
    <source>
        <dbReference type="EMBL" id="UZW75983.1"/>
    </source>
</evidence>
<evidence type="ECO:0000256" key="5">
    <source>
        <dbReference type="ARBA" id="ARBA00023136"/>
    </source>
</evidence>
<sequence>MNSVVRQALFYGVGLLVMKGVSFIMLPIVTRYLPVAEYGRLDILVTLMNVGSIVAGFGIVEAVYRYHGYAKSEQERRVIVSSGFTVSVLLSTLLLLILLPFLPVLLAVMPGNLEAKSIVLALVNIAVGGITSVPLAWLRMRDLAQWFFVFTTVKAVIQGVMTFVLLDLGWGVDGVLWSGLISNLLLMAVLVGFQWRQSGMTVDIAVAKKMMVYGLPLVLGGVCLFVSGGLERWVLAGYTDTATLATYGVASMFALVVAFLVEPFTLWWFPKRFEYLGRNEGRELNAYYSSIGVSLSMMAAMIISLVSPFIIRFILPESYHGAAEIVPVLAIAMAIKQSAHLMNVGCYISGSTTLPTKINMILAAFSLVVYPLAILLQGAEGVMVGVVMVNIVRFALFYVYSQKALYLDYPLAFIARQFICLVAIVLVGTQSALLTLLIIIFAFCDSAVFIKRKTASLPDRVNSQVVG</sequence>
<dbReference type="AlphaFoldDB" id="A0A9E8KQ38"/>
<protein>
    <submittedName>
        <fullName evidence="7">Oligosaccharide flippase family protein</fullName>
    </submittedName>
</protein>
<feature type="transmembrane region" description="Helical" evidence="6">
    <location>
        <begin position="325"/>
        <end position="346"/>
    </location>
</feature>
<evidence type="ECO:0000256" key="6">
    <source>
        <dbReference type="SAM" id="Phobius"/>
    </source>
</evidence>
<feature type="transmembrane region" description="Helical" evidence="6">
    <location>
        <begin position="41"/>
        <end position="64"/>
    </location>
</feature>
<reference evidence="7" key="1">
    <citation type="submission" date="2022-07" db="EMBL/GenBank/DDBJ databases">
        <title>Alkalimarinus sp. nov., isolated from gut of a Alitta virens.</title>
        <authorList>
            <person name="Yang A.I."/>
            <person name="Shin N.-R."/>
        </authorList>
    </citation>
    <scope>NUCLEOTIDE SEQUENCE</scope>
    <source>
        <strain evidence="7">FA028</strain>
    </source>
</reference>
<dbReference type="RefSeq" id="WP_251812239.1">
    <property type="nucleotide sequence ID" value="NZ_CP101527.1"/>
</dbReference>
<dbReference type="Proteomes" id="UP001164472">
    <property type="component" value="Chromosome"/>
</dbReference>
<evidence type="ECO:0000256" key="2">
    <source>
        <dbReference type="ARBA" id="ARBA00022475"/>
    </source>
</evidence>
<feature type="transmembrane region" description="Helical" evidence="6">
    <location>
        <begin position="290"/>
        <end position="313"/>
    </location>
</feature>
<feature type="transmembrane region" description="Helical" evidence="6">
    <location>
        <begin position="9"/>
        <end position="29"/>
    </location>
</feature>
<keyword evidence="4 6" id="KW-1133">Transmembrane helix</keyword>
<feature type="transmembrane region" description="Helical" evidence="6">
    <location>
        <begin position="84"/>
        <end position="106"/>
    </location>
</feature>
<keyword evidence="2" id="KW-1003">Cell membrane</keyword>
<feature type="transmembrane region" description="Helical" evidence="6">
    <location>
        <begin position="247"/>
        <end position="269"/>
    </location>
</feature>
<feature type="transmembrane region" description="Helical" evidence="6">
    <location>
        <begin position="382"/>
        <end position="400"/>
    </location>
</feature>
<organism evidence="7 8">
    <name type="scientific">Alkalimarinus sediminis</name>
    <dbReference type="NCBI Taxonomy" id="1632866"/>
    <lineage>
        <taxon>Bacteria</taxon>
        <taxon>Pseudomonadati</taxon>
        <taxon>Pseudomonadota</taxon>
        <taxon>Gammaproteobacteria</taxon>
        <taxon>Alteromonadales</taxon>
        <taxon>Alteromonadaceae</taxon>
        <taxon>Alkalimarinus</taxon>
    </lineage>
</organism>
<dbReference type="PANTHER" id="PTHR30250">
    <property type="entry name" value="PST FAMILY PREDICTED COLANIC ACID TRANSPORTER"/>
    <property type="match status" value="1"/>
</dbReference>
<feature type="transmembrane region" description="Helical" evidence="6">
    <location>
        <begin position="213"/>
        <end position="235"/>
    </location>
</feature>
<feature type="transmembrane region" description="Helical" evidence="6">
    <location>
        <begin position="358"/>
        <end position="376"/>
    </location>
</feature>
<comment type="subcellular location">
    <subcellularLocation>
        <location evidence="1">Cell membrane</location>
        <topology evidence="1">Multi-pass membrane protein</topology>
    </subcellularLocation>
</comment>
<feature type="transmembrane region" description="Helical" evidence="6">
    <location>
        <begin position="145"/>
        <end position="168"/>
    </location>
</feature>
<keyword evidence="5 6" id="KW-0472">Membrane</keyword>
<dbReference type="PANTHER" id="PTHR30250:SF11">
    <property type="entry name" value="O-ANTIGEN TRANSPORTER-RELATED"/>
    <property type="match status" value="1"/>
</dbReference>
<gene>
    <name evidence="7" type="ORF">NNL22_05210</name>
</gene>
<evidence type="ECO:0000256" key="3">
    <source>
        <dbReference type="ARBA" id="ARBA00022692"/>
    </source>
</evidence>
<feature type="transmembrane region" description="Helical" evidence="6">
    <location>
        <begin position="432"/>
        <end position="450"/>
    </location>
</feature>
<keyword evidence="3 6" id="KW-0812">Transmembrane</keyword>
<dbReference type="KEGG" id="asem:NNL22_05210"/>